<feature type="binding site" evidence="1">
    <location>
        <begin position="205"/>
        <end position="211"/>
    </location>
    <ligand>
        <name>ATP</name>
        <dbReference type="ChEBI" id="CHEBI:30616"/>
    </ligand>
</feature>
<dbReference type="InterPro" id="IPR026287">
    <property type="entry name" value="SoFic-like"/>
</dbReference>
<evidence type="ECO:0000313" key="6">
    <source>
        <dbReference type="Proteomes" id="UP000055060"/>
    </source>
</evidence>
<dbReference type="GO" id="GO:0005524">
    <property type="term" value="F:ATP binding"/>
    <property type="evidence" value="ECO:0007669"/>
    <property type="project" value="UniProtKB-KW"/>
</dbReference>
<protein>
    <submittedName>
        <fullName evidence="5">Uncharacterized conserved protein</fullName>
    </submittedName>
</protein>
<feature type="active site" evidence="2">
    <location>
        <position position="200"/>
    </location>
</feature>
<keyword evidence="6" id="KW-1185">Reference proteome</keyword>
<dbReference type="Pfam" id="PF02661">
    <property type="entry name" value="Fic"/>
    <property type="match status" value="1"/>
</dbReference>
<feature type="binding site" evidence="1">
    <location>
        <position position="242"/>
    </location>
    <ligand>
        <name>ATP</name>
        <dbReference type="ChEBI" id="CHEBI:30616"/>
    </ligand>
</feature>
<feature type="binding site" evidence="1">
    <location>
        <position position="200"/>
    </location>
    <ligand>
        <name>ATP</name>
        <dbReference type="ChEBI" id="CHEBI:30616"/>
    </ligand>
</feature>
<feature type="binding site" evidence="3">
    <location>
        <begin position="204"/>
        <end position="211"/>
    </location>
    <ligand>
        <name>ATP</name>
        <dbReference type="ChEBI" id="CHEBI:30616"/>
    </ligand>
</feature>
<dbReference type="Proteomes" id="UP000055060">
    <property type="component" value="Unassembled WGS sequence"/>
</dbReference>
<dbReference type="InterPro" id="IPR003812">
    <property type="entry name" value="Fido"/>
</dbReference>
<dbReference type="PROSITE" id="PS51459">
    <property type="entry name" value="FIDO"/>
    <property type="match status" value="1"/>
</dbReference>
<organism evidence="5">
    <name type="scientific">Longilinea arvoryzae</name>
    <dbReference type="NCBI Taxonomy" id="360412"/>
    <lineage>
        <taxon>Bacteria</taxon>
        <taxon>Bacillati</taxon>
        <taxon>Chloroflexota</taxon>
        <taxon>Anaerolineae</taxon>
        <taxon>Anaerolineales</taxon>
        <taxon>Anaerolineaceae</taxon>
        <taxon>Longilinea</taxon>
    </lineage>
</organism>
<dbReference type="PIRSF" id="PIRSF038925">
    <property type="entry name" value="AMP-prot_trans"/>
    <property type="match status" value="1"/>
</dbReference>
<dbReference type="STRING" id="360412.LARV_03006"/>
<keyword evidence="1" id="KW-0067">ATP-binding</keyword>
<evidence type="ECO:0000259" key="4">
    <source>
        <dbReference type="PROSITE" id="PS51459"/>
    </source>
</evidence>
<dbReference type="AlphaFoldDB" id="A0A0S7BL33"/>
<accession>A0A0S7BL33</accession>
<dbReference type="EMBL" id="DF967972">
    <property type="protein sequence ID" value="GAP15222.1"/>
    <property type="molecule type" value="Genomic_DNA"/>
</dbReference>
<dbReference type="PANTHER" id="PTHR13504:SF38">
    <property type="entry name" value="FIDO DOMAIN-CONTAINING PROTEIN"/>
    <property type="match status" value="1"/>
</dbReference>
<sequence>MDPYIPDRLPLDTSNWNWESLALKVSAASASLAYYNGILQSMVNPTIFLSPLETKEAILSSHIEGTITTLDEVLKYEADIKPDNESRQMDIIEVLNYRQATHYAKEWLQRGLPFTLPFVNSIQKELISGVRGKDKNPGKVRREQVWIGPKNCEIEAATYVPPEPLSLHRYLANLFEFIESDAIEPLIQTAIFHAQFEIIHPYMDGNGRTGRILIPLLLWHKNRLTTPLFYLSEYLDDNRDEYVENLRFVSQNKDWQRWIRFFLEAIDVQAKRNAEKASQVLALYEEMKDRVTRISNSPYGIKVLDTLFRMPIFRSTDFGKLAELNAQTMHRMITRFKQEKILFTLKEPSGRSPEILLFTKLYDLINS</sequence>
<name>A0A0S7BL33_9CHLR</name>
<dbReference type="SUPFAM" id="SSF140931">
    <property type="entry name" value="Fic-like"/>
    <property type="match status" value="1"/>
</dbReference>
<gene>
    <name evidence="5" type="ORF">LARV_03006</name>
</gene>
<dbReference type="InterPro" id="IPR025758">
    <property type="entry name" value="Fic/DOC_N"/>
</dbReference>
<reference evidence="5" key="1">
    <citation type="submission" date="2015-07" db="EMBL/GenBank/DDBJ databases">
        <title>Draft Genome Sequences of Anaerolinea thermolimosa IMO-1, Bellilinea caldifistulae GOMI-1, Leptolinea tardivitalis YMTK-2, Levilinea saccharolytica KIBI-1,Longilinea arvoryzae KOME-1, Previously Described as Members of the Anaerolineaceae (Chloroflexi).</title>
        <authorList>
            <person name="Sekiguchi Y."/>
            <person name="Ohashi A."/>
            <person name="Matsuura N."/>
            <person name="Tourlousse M.D."/>
        </authorList>
    </citation>
    <scope>NUCLEOTIDE SEQUENCE [LARGE SCALE GENOMIC DNA]</scope>
    <source>
        <strain evidence="5">KOME-1</strain>
    </source>
</reference>
<feature type="domain" description="Fido" evidence="4">
    <location>
        <begin position="114"/>
        <end position="264"/>
    </location>
</feature>
<keyword evidence="1" id="KW-0547">Nucleotide-binding</keyword>
<evidence type="ECO:0000256" key="2">
    <source>
        <dbReference type="PIRSR" id="PIRSR640198-1"/>
    </source>
</evidence>
<dbReference type="PANTHER" id="PTHR13504">
    <property type="entry name" value="FIDO DOMAIN-CONTAINING PROTEIN DDB_G0283145"/>
    <property type="match status" value="1"/>
</dbReference>
<dbReference type="RefSeq" id="WP_075074409.1">
    <property type="nucleotide sequence ID" value="NZ_DF967972.1"/>
</dbReference>
<evidence type="ECO:0000313" key="5">
    <source>
        <dbReference type="EMBL" id="GAP15222.1"/>
    </source>
</evidence>
<evidence type="ECO:0000256" key="1">
    <source>
        <dbReference type="PIRSR" id="PIRSR038925-1"/>
    </source>
</evidence>
<dbReference type="InterPro" id="IPR040198">
    <property type="entry name" value="Fido_containing"/>
</dbReference>
<dbReference type="Pfam" id="PF13784">
    <property type="entry name" value="Fic_N"/>
    <property type="match status" value="1"/>
</dbReference>
<dbReference type="Gene3D" id="1.10.3290.10">
    <property type="entry name" value="Fido-like domain"/>
    <property type="match status" value="1"/>
</dbReference>
<proteinExistence type="predicted"/>
<evidence type="ECO:0000256" key="3">
    <source>
        <dbReference type="PIRSR" id="PIRSR640198-2"/>
    </source>
</evidence>
<dbReference type="InterPro" id="IPR036597">
    <property type="entry name" value="Fido-like_dom_sf"/>
</dbReference>
<feature type="binding site" evidence="1">
    <location>
        <position position="64"/>
    </location>
    <ligand>
        <name>ATP</name>
        <dbReference type="ChEBI" id="CHEBI:30616"/>
    </ligand>
</feature>